<evidence type="ECO:0000313" key="6">
    <source>
        <dbReference type="Proteomes" id="UP000094609"/>
    </source>
</evidence>
<evidence type="ECO:0000256" key="2">
    <source>
        <dbReference type="SAM" id="Coils"/>
    </source>
</evidence>
<keyword evidence="3" id="KW-0472">Membrane</keyword>
<dbReference type="AlphaFoldDB" id="A0A1D7TLA6"/>
<dbReference type="Gene3D" id="2.70.70.10">
    <property type="entry name" value="Glucose Permease (Domain IIA)"/>
    <property type="match status" value="1"/>
</dbReference>
<organism evidence="5 6">
    <name type="scientific">Sulfurospirillum halorespirans DSM 13726</name>
    <dbReference type="NCBI Taxonomy" id="1193502"/>
    <lineage>
        <taxon>Bacteria</taxon>
        <taxon>Pseudomonadati</taxon>
        <taxon>Campylobacterota</taxon>
        <taxon>Epsilonproteobacteria</taxon>
        <taxon>Campylobacterales</taxon>
        <taxon>Sulfurospirillaceae</taxon>
        <taxon>Sulfurospirillum</taxon>
    </lineage>
</organism>
<dbReference type="Pfam" id="PF01551">
    <property type="entry name" value="Peptidase_M23"/>
    <property type="match status" value="1"/>
</dbReference>
<sequence length="299" mass="34276">MKNKFTVTISDVHGSRHFLLHQLIKKFLLYFTLFVALSILIGSFVILFLMKEVSTLEAKKESAVNERNILLEQNEELQAKISEKAQEYENIRDKISTMEEMIGLRVNEEENIDSRIEEIDLTIIQQKTFFDNIPSGDVMAYSEISSPFGWRENPILKRRIFHSGLDLRSPVGTPILAPADGVVKFTEYNQNSGYGNVISLSHNYGFESYYAHLLNKPVVKEGQFVRKGDLIAYSGNSGMSTGPHLHYELKFIGRTLNPEPFVHWKGSNFAEIFKKEKRVTWESLIKLINAQYPLPKQPS</sequence>
<dbReference type="InterPro" id="IPR011055">
    <property type="entry name" value="Dup_hybrid_motif"/>
</dbReference>
<proteinExistence type="predicted"/>
<accession>A0A1D7TLA6</accession>
<keyword evidence="3" id="KW-0812">Transmembrane</keyword>
<dbReference type="KEGG" id="shal:SHALO_1995"/>
<evidence type="ECO:0000256" key="3">
    <source>
        <dbReference type="SAM" id="Phobius"/>
    </source>
</evidence>
<dbReference type="InterPro" id="IPR050570">
    <property type="entry name" value="Cell_wall_metabolism_enzyme"/>
</dbReference>
<dbReference type="PANTHER" id="PTHR21666">
    <property type="entry name" value="PEPTIDASE-RELATED"/>
    <property type="match status" value="1"/>
</dbReference>
<dbReference type="STRING" id="1193502.SHALO_1995"/>
<gene>
    <name evidence="5" type="ORF">SHALO_1995</name>
</gene>
<reference evidence="6" key="1">
    <citation type="submission" date="2016-08" db="EMBL/GenBank/DDBJ databases">
        <title>Complete genome sequence of the organohalide-respiring Epsilonproteobacterium Sulfurospirillum halorespirans.</title>
        <authorList>
            <person name="Goris T."/>
            <person name="Zimmermann J."/>
            <person name="Schenz B."/>
            <person name="Lemos M."/>
            <person name="Hackermueller J."/>
            <person name="Diekert G."/>
        </authorList>
    </citation>
    <scope>NUCLEOTIDE SEQUENCE [LARGE SCALE GENOMIC DNA]</scope>
    <source>
        <strain>DSM 13726</strain>
        <strain evidence="6">PCE-M2</strain>
    </source>
</reference>
<keyword evidence="2" id="KW-0175">Coiled coil</keyword>
<dbReference type="PANTHER" id="PTHR21666:SF289">
    <property type="entry name" value="L-ALA--D-GLU ENDOPEPTIDASE"/>
    <property type="match status" value="1"/>
</dbReference>
<feature type="transmembrane region" description="Helical" evidence="3">
    <location>
        <begin position="27"/>
        <end position="50"/>
    </location>
</feature>
<dbReference type="CDD" id="cd12797">
    <property type="entry name" value="M23_peptidase"/>
    <property type="match status" value="1"/>
</dbReference>
<keyword evidence="1" id="KW-0732">Signal</keyword>
<dbReference type="FunFam" id="2.70.70.10:FF:000006">
    <property type="entry name" value="M23 family peptidase"/>
    <property type="match status" value="1"/>
</dbReference>
<dbReference type="SUPFAM" id="SSF51261">
    <property type="entry name" value="Duplicated hybrid motif"/>
    <property type="match status" value="1"/>
</dbReference>
<dbReference type="PATRIC" id="fig|1193502.14.peg.2028"/>
<evidence type="ECO:0000259" key="4">
    <source>
        <dbReference type="Pfam" id="PF01551"/>
    </source>
</evidence>
<name>A0A1D7TLA6_9BACT</name>
<dbReference type="EMBL" id="CP017111">
    <property type="protein sequence ID" value="AOO65766.1"/>
    <property type="molecule type" value="Genomic_DNA"/>
</dbReference>
<evidence type="ECO:0000256" key="1">
    <source>
        <dbReference type="ARBA" id="ARBA00022729"/>
    </source>
</evidence>
<keyword evidence="6" id="KW-1185">Reference proteome</keyword>
<feature type="coiled-coil region" evidence="2">
    <location>
        <begin position="46"/>
        <end position="101"/>
    </location>
</feature>
<protein>
    <submittedName>
        <fullName evidence="5">Putative zinc metallopeptidase</fullName>
    </submittedName>
</protein>
<keyword evidence="3" id="KW-1133">Transmembrane helix</keyword>
<dbReference type="Proteomes" id="UP000094609">
    <property type="component" value="Chromosome"/>
</dbReference>
<evidence type="ECO:0000313" key="5">
    <source>
        <dbReference type="EMBL" id="AOO65766.1"/>
    </source>
</evidence>
<feature type="domain" description="M23ase beta-sheet core" evidence="4">
    <location>
        <begin position="161"/>
        <end position="258"/>
    </location>
</feature>
<dbReference type="RefSeq" id="WP_069478409.1">
    <property type="nucleotide sequence ID" value="NZ_CP017111.1"/>
</dbReference>
<dbReference type="GO" id="GO:0004222">
    <property type="term" value="F:metalloendopeptidase activity"/>
    <property type="evidence" value="ECO:0007669"/>
    <property type="project" value="TreeGrafter"/>
</dbReference>
<dbReference type="InterPro" id="IPR016047">
    <property type="entry name" value="M23ase_b-sheet_dom"/>
</dbReference>